<feature type="binding site" evidence="5">
    <location>
        <position position="342"/>
    </location>
    <ligand>
        <name>Fe cation</name>
        <dbReference type="ChEBI" id="CHEBI:24875"/>
        <note>catalytic</note>
    </ligand>
</feature>
<feature type="binding site" evidence="5">
    <location>
        <position position="224"/>
    </location>
    <ligand>
        <name>Fe cation</name>
        <dbReference type="ChEBI" id="CHEBI:24875"/>
        <note>catalytic</note>
    </ligand>
</feature>
<dbReference type="Proteomes" id="UP000184073">
    <property type="component" value="Unassembled WGS sequence"/>
</dbReference>
<protein>
    <recommendedName>
        <fullName evidence="9">Dioxygenase</fullName>
    </recommendedName>
</protein>
<evidence type="ECO:0000256" key="2">
    <source>
        <dbReference type="ARBA" id="ARBA00022723"/>
    </source>
</evidence>
<evidence type="ECO:0000256" key="5">
    <source>
        <dbReference type="PIRSR" id="PIRSR604294-1"/>
    </source>
</evidence>
<dbReference type="Pfam" id="PF03055">
    <property type="entry name" value="RPE65"/>
    <property type="match status" value="1"/>
</dbReference>
<keyword evidence="4 5" id="KW-0408">Iron</keyword>
<feature type="compositionally biased region" description="Basic and acidic residues" evidence="6">
    <location>
        <begin position="1"/>
        <end position="11"/>
    </location>
</feature>
<keyword evidence="2 5" id="KW-0479">Metal-binding</keyword>
<feature type="binding site" evidence="5">
    <location>
        <position position="558"/>
    </location>
    <ligand>
        <name>Fe cation</name>
        <dbReference type="ChEBI" id="CHEBI:24875"/>
        <note>catalytic</note>
    </ligand>
</feature>
<evidence type="ECO:0000313" key="8">
    <source>
        <dbReference type="Proteomes" id="UP000184073"/>
    </source>
</evidence>
<evidence type="ECO:0000256" key="3">
    <source>
        <dbReference type="ARBA" id="ARBA00023002"/>
    </source>
</evidence>
<comment type="similarity">
    <text evidence="1">Belongs to the carotenoid oxygenase family.</text>
</comment>
<keyword evidence="8" id="KW-1185">Reference proteome</keyword>
<dbReference type="OrthoDB" id="407010at2759"/>
<dbReference type="RefSeq" id="XP_040663911.1">
    <property type="nucleotide sequence ID" value="XM_040806077.1"/>
</dbReference>
<evidence type="ECO:0000256" key="4">
    <source>
        <dbReference type="ARBA" id="ARBA00023004"/>
    </source>
</evidence>
<comment type="cofactor">
    <cofactor evidence="5">
        <name>Fe(2+)</name>
        <dbReference type="ChEBI" id="CHEBI:29033"/>
    </cofactor>
    <text evidence="5">Binds 1 Fe(2+) ion per subunit.</text>
</comment>
<keyword evidence="3" id="KW-0560">Oxidoreductase</keyword>
<feature type="region of interest" description="Disordered" evidence="6">
    <location>
        <begin position="1"/>
        <end position="26"/>
    </location>
</feature>
<name>A0A1L9P9H7_ASPVE</name>
<dbReference type="GO" id="GO:0016121">
    <property type="term" value="P:carotene catabolic process"/>
    <property type="evidence" value="ECO:0007669"/>
    <property type="project" value="TreeGrafter"/>
</dbReference>
<proteinExistence type="inferred from homology"/>
<dbReference type="GeneID" id="63721588"/>
<feature type="binding site" evidence="5">
    <location>
        <position position="273"/>
    </location>
    <ligand>
        <name>Fe cation</name>
        <dbReference type="ChEBI" id="CHEBI:24875"/>
        <note>catalytic</note>
    </ligand>
</feature>
<dbReference type="AlphaFoldDB" id="A0A1L9P9H7"/>
<reference evidence="8" key="1">
    <citation type="journal article" date="2017" name="Genome Biol.">
        <title>Comparative genomics reveals high biological diversity and specific adaptations in the industrially and medically important fungal genus Aspergillus.</title>
        <authorList>
            <person name="de Vries R.P."/>
            <person name="Riley R."/>
            <person name="Wiebenga A."/>
            <person name="Aguilar-Osorio G."/>
            <person name="Amillis S."/>
            <person name="Uchima C.A."/>
            <person name="Anderluh G."/>
            <person name="Asadollahi M."/>
            <person name="Askin M."/>
            <person name="Barry K."/>
            <person name="Battaglia E."/>
            <person name="Bayram O."/>
            <person name="Benocci T."/>
            <person name="Braus-Stromeyer S.A."/>
            <person name="Caldana C."/>
            <person name="Canovas D."/>
            <person name="Cerqueira G.C."/>
            <person name="Chen F."/>
            <person name="Chen W."/>
            <person name="Choi C."/>
            <person name="Clum A."/>
            <person name="Dos Santos R.A."/>
            <person name="Damasio A.R."/>
            <person name="Diallinas G."/>
            <person name="Emri T."/>
            <person name="Fekete E."/>
            <person name="Flipphi M."/>
            <person name="Freyberg S."/>
            <person name="Gallo A."/>
            <person name="Gournas C."/>
            <person name="Habgood R."/>
            <person name="Hainaut M."/>
            <person name="Harispe M.L."/>
            <person name="Henrissat B."/>
            <person name="Hilden K.S."/>
            <person name="Hope R."/>
            <person name="Hossain A."/>
            <person name="Karabika E."/>
            <person name="Karaffa L."/>
            <person name="Karanyi Z."/>
            <person name="Krasevec N."/>
            <person name="Kuo A."/>
            <person name="Kusch H."/>
            <person name="LaButti K."/>
            <person name="Lagendijk E.L."/>
            <person name="Lapidus A."/>
            <person name="Levasseur A."/>
            <person name="Lindquist E."/>
            <person name="Lipzen A."/>
            <person name="Logrieco A.F."/>
            <person name="MacCabe A."/>
            <person name="Maekelae M.R."/>
            <person name="Malavazi I."/>
            <person name="Melin P."/>
            <person name="Meyer V."/>
            <person name="Mielnichuk N."/>
            <person name="Miskei M."/>
            <person name="Molnar A.P."/>
            <person name="Mule G."/>
            <person name="Ngan C.Y."/>
            <person name="Orejas M."/>
            <person name="Orosz E."/>
            <person name="Ouedraogo J.P."/>
            <person name="Overkamp K.M."/>
            <person name="Park H.-S."/>
            <person name="Perrone G."/>
            <person name="Piumi F."/>
            <person name="Punt P.J."/>
            <person name="Ram A.F."/>
            <person name="Ramon A."/>
            <person name="Rauscher S."/>
            <person name="Record E."/>
            <person name="Riano-Pachon D.M."/>
            <person name="Robert V."/>
            <person name="Roehrig J."/>
            <person name="Ruller R."/>
            <person name="Salamov A."/>
            <person name="Salih N.S."/>
            <person name="Samson R.A."/>
            <person name="Sandor E."/>
            <person name="Sanguinetti M."/>
            <person name="Schuetze T."/>
            <person name="Sepcic K."/>
            <person name="Shelest E."/>
            <person name="Sherlock G."/>
            <person name="Sophianopoulou V."/>
            <person name="Squina F.M."/>
            <person name="Sun H."/>
            <person name="Susca A."/>
            <person name="Todd R.B."/>
            <person name="Tsang A."/>
            <person name="Unkles S.E."/>
            <person name="van de Wiele N."/>
            <person name="van Rossen-Uffink D."/>
            <person name="Oliveira J.V."/>
            <person name="Vesth T.C."/>
            <person name="Visser J."/>
            <person name="Yu J.-H."/>
            <person name="Zhou M."/>
            <person name="Andersen M.R."/>
            <person name="Archer D.B."/>
            <person name="Baker S.E."/>
            <person name="Benoit I."/>
            <person name="Brakhage A.A."/>
            <person name="Braus G.H."/>
            <person name="Fischer R."/>
            <person name="Frisvad J.C."/>
            <person name="Goldman G.H."/>
            <person name="Houbraken J."/>
            <person name="Oakley B."/>
            <person name="Pocsi I."/>
            <person name="Scazzocchio C."/>
            <person name="Seiboth B."/>
            <person name="vanKuyk P.A."/>
            <person name="Wortman J."/>
            <person name="Dyer P.S."/>
            <person name="Grigoriev I.V."/>
        </authorList>
    </citation>
    <scope>NUCLEOTIDE SEQUENCE [LARGE SCALE GENOMIC DNA]</scope>
    <source>
        <strain evidence="8">CBS 583.65</strain>
    </source>
</reference>
<organism evidence="7 8">
    <name type="scientific">Aspergillus versicolor CBS 583.65</name>
    <dbReference type="NCBI Taxonomy" id="1036611"/>
    <lineage>
        <taxon>Eukaryota</taxon>
        <taxon>Fungi</taxon>
        <taxon>Dikarya</taxon>
        <taxon>Ascomycota</taxon>
        <taxon>Pezizomycotina</taxon>
        <taxon>Eurotiomycetes</taxon>
        <taxon>Eurotiomycetidae</taxon>
        <taxon>Eurotiales</taxon>
        <taxon>Aspergillaceae</taxon>
        <taxon>Aspergillus</taxon>
        <taxon>Aspergillus subgen. Nidulantes</taxon>
    </lineage>
</organism>
<evidence type="ECO:0000256" key="1">
    <source>
        <dbReference type="ARBA" id="ARBA00006787"/>
    </source>
</evidence>
<dbReference type="InterPro" id="IPR004294">
    <property type="entry name" value="Carotenoid_Oase"/>
</dbReference>
<dbReference type="PANTHER" id="PTHR10543:SF24">
    <property type="entry name" value="CAROTENOID ISOMEROOXYGENASE"/>
    <property type="match status" value="1"/>
</dbReference>
<dbReference type="STRING" id="1036611.A0A1L9P9H7"/>
<dbReference type="GO" id="GO:0010436">
    <property type="term" value="F:carotenoid dioxygenase activity"/>
    <property type="evidence" value="ECO:0007669"/>
    <property type="project" value="TreeGrafter"/>
</dbReference>
<sequence>MSTTETVDRAAHFNNWPNGQGFDTNHEQRSPVELAVTGTIPSYAAGTLYRTGPGRYKVDTEHGNTFQISHWFDGFSQTHRFQLVPSDVAGSSMRVFYNSRFSTDDRIEYVRKTGGLEKTFSFGGVGYRDPCKELYRKVQSTYEPPEDSPSFSNAGVTLSINMPGMKDSNQETNGTGTVSHIKTLHARTDNFSYKQIHPDTLEPISLANQISLHPDLSGRLSASHARTDPQTGDMYNYNLTFAPVPTYRVFRVSAATGETTILAAFQGIPAYLHSFFLTKDYVMICVWNSHLDPSGFAKGSYMAALKDFDDTIPSTWYIIDRRQSHGQGLVATYECPAFFCFHTINAWQETSPNDPEKIDIVAECVSLKNTDVMKKLSYDFLLSSSTVPGARPAPETKDNGGNGQTRIARFRLPSVPKSAPVPSSADDGGKKVAGAAILELVSCSTLSPELPTLNPAYITLPHRYTYAVVDRGYSTFFDGIMKFDSVTNETLIWSEHAQSPGEAIFVPDPNGSAEDDGILLTVVLDGMSGKSYLLVLGARDLTEVGRACVDGPVAFGFHGCHVSDTGRVGVDF</sequence>
<evidence type="ECO:0000256" key="6">
    <source>
        <dbReference type="SAM" id="MobiDB-lite"/>
    </source>
</evidence>
<accession>A0A1L9P9H7</accession>
<evidence type="ECO:0000313" key="7">
    <source>
        <dbReference type="EMBL" id="OJI98148.1"/>
    </source>
</evidence>
<evidence type="ECO:0008006" key="9">
    <source>
        <dbReference type="Google" id="ProtNLM"/>
    </source>
</evidence>
<dbReference type="PANTHER" id="PTHR10543">
    <property type="entry name" value="BETA-CAROTENE DIOXYGENASE"/>
    <property type="match status" value="1"/>
</dbReference>
<dbReference type="EMBL" id="KV878126">
    <property type="protein sequence ID" value="OJI98148.1"/>
    <property type="molecule type" value="Genomic_DNA"/>
</dbReference>
<dbReference type="GO" id="GO:0046872">
    <property type="term" value="F:metal ion binding"/>
    <property type="evidence" value="ECO:0007669"/>
    <property type="project" value="UniProtKB-KW"/>
</dbReference>
<dbReference type="VEuPathDB" id="FungiDB:ASPVEDRAFT_123414"/>
<gene>
    <name evidence="7" type="ORF">ASPVEDRAFT_123414</name>
</gene>